<evidence type="ECO:0000313" key="4">
    <source>
        <dbReference type="Proteomes" id="UP000290900"/>
    </source>
</evidence>
<gene>
    <name evidence="3" type="ORF">BRENAR_LOCUS786</name>
</gene>
<dbReference type="OrthoDB" id="3992840at2759"/>
<dbReference type="Gene3D" id="1.10.8.10">
    <property type="entry name" value="DNA helicase RuvA subunit, C-terminal domain"/>
    <property type="match status" value="1"/>
</dbReference>
<dbReference type="Proteomes" id="UP000290900">
    <property type="component" value="Unassembled WGS sequence"/>
</dbReference>
<dbReference type="AlphaFoldDB" id="A0A448YGK7"/>
<feature type="domain" description="CUE" evidence="2">
    <location>
        <begin position="1"/>
        <end position="39"/>
    </location>
</feature>
<dbReference type="InParanoid" id="A0A448YGK7"/>
<dbReference type="GO" id="GO:0043130">
    <property type="term" value="F:ubiquitin binding"/>
    <property type="evidence" value="ECO:0007669"/>
    <property type="project" value="InterPro"/>
</dbReference>
<evidence type="ECO:0000259" key="2">
    <source>
        <dbReference type="PROSITE" id="PS51140"/>
    </source>
</evidence>
<organism evidence="3 4">
    <name type="scientific">Brettanomyces naardenensis</name>
    <name type="common">Yeast</name>
    <dbReference type="NCBI Taxonomy" id="13370"/>
    <lineage>
        <taxon>Eukaryota</taxon>
        <taxon>Fungi</taxon>
        <taxon>Dikarya</taxon>
        <taxon>Ascomycota</taxon>
        <taxon>Saccharomycotina</taxon>
        <taxon>Pichiomycetes</taxon>
        <taxon>Pichiales</taxon>
        <taxon>Pichiaceae</taxon>
        <taxon>Brettanomyces</taxon>
    </lineage>
</organism>
<accession>A0A448YGK7</accession>
<protein>
    <submittedName>
        <fullName evidence="3">DEKNAAC100632</fullName>
    </submittedName>
</protein>
<name>A0A448YGK7_BRENA</name>
<dbReference type="CDD" id="cd14424">
    <property type="entry name" value="CUE_Cue1p_like"/>
    <property type="match status" value="1"/>
</dbReference>
<sequence>MLDSVQQIAPGLTIAQIRYDLERTGDVNLTVDRYLNEGNLPFPPGYREQQILTENDDHQEIAAEKATATVSGAEENAGSVEIPKGPFGGLSFEAKRKELVMEGRKKMIESTEMTWEEITKRYGFA</sequence>
<dbReference type="EMBL" id="CAACVR010000001">
    <property type="protein sequence ID" value="VEU20051.1"/>
    <property type="molecule type" value="Genomic_DNA"/>
</dbReference>
<reference evidence="3 4" key="1">
    <citation type="submission" date="2018-12" db="EMBL/GenBank/DDBJ databases">
        <authorList>
            <person name="Tiukova I."/>
            <person name="Dainat J."/>
        </authorList>
    </citation>
    <scope>NUCLEOTIDE SEQUENCE [LARGE SCALE GENOMIC DNA]</scope>
</reference>
<keyword evidence="4" id="KW-1185">Reference proteome</keyword>
<evidence type="ECO:0000313" key="3">
    <source>
        <dbReference type="EMBL" id="VEU20051.1"/>
    </source>
</evidence>
<dbReference type="STRING" id="13370.A0A448YGK7"/>
<dbReference type="PROSITE" id="PS51140">
    <property type="entry name" value="CUE"/>
    <property type="match status" value="1"/>
</dbReference>
<dbReference type="InterPro" id="IPR003892">
    <property type="entry name" value="CUE"/>
</dbReference>
<proteinExistence type="predicted"/>
<dbReference type="Pfam" id="PF02845">
    <property type="entry name" value="CUE"/>
    <property type="match status" value="1"/>
</dbReference>
<evidence type="ECO:0000256" key="1">
    <source>
        <dbReference type="ARBA" id="ARBA00022786"/>
    </source>
</evidence>
<keyword evidence="1" id="KW-0833">Ubl conjugation pathway</keyword>